<dbReference type="GO" id="GO:0005829">
    <property type="term" value="C:cytosol"/>
    <property type="evidence" value="ECO:0007669"/>
    <property type="project" value="TreeGrafter"/>
</dbReference>
<dbReference type="InterPro" id="IPR047575">
    <property type="entry name" value="Sm"/>
</dbReference>
<name>A0A4R0X453_9BURK</name>
<feature type="non-terminal residue" evidence="4">
    <location>
        <position position="1"/>
    </location>
</feature>
<evidence type="ECO:0000256" key="1">
    <source>
        <dbReference type="ARBA" id="ARBA00022884"/>
    </source>
</evidence>
<dbReference type="EMBL" id="MWML01000505">
    <property type="protein sequence ID" value="TCG03145.1"/>
    <property type="molecule type" value="Genomic_DNA"/>
</dbReference>
<accession>A0A4R0X453</accession>
<dbReference type="PROSITE" id="PS52002">
    <property type="entry name" value="SM"/>
    <property type="match status" value="1"/>
</dbReference>
<proteinExistence type="predicted"/>
<dbReference type="InterPro" id="IPR005001">
    <property type="entry name" value="Hfq"/>
</dbReference>
<dbReference type="GO" id="GO:0045974">
    <property type="term" value="P:regulation of translation, ncRNA-mediated"/>
    <property type="evidence" value="ECO:0007669"/>
    <property type="project" value="TreeGrafter"/>
</dbReference>
<protein>
    <submittedName>
        <fullName evidence="4">RNA chaperone Hfq</fullName>
    </submittedName>
</protein>
<dbReference type="GO" id="GO:0003723">
    <property type="term" value="F:RNA binding"/>
    <property type="evidence" value="ECO:0007669"/>
    <property type="project" value="UniProtKB-KW"/>
</dbReference>
<comment type="caution">
    <text evidence="4">The sequence shown here is derived from an EMBL/GenBank/DDBJ whole genome shotgun (WGS) entry which is preliminary data.</text>
</comment>
<dbReference type="GO" id="GO:0006355">
    <property type="term" value="P:regulation of DNA-templated transcription"/>
    <property type="evidence" value="ECO:0007669"/>
    <property type="project" value="InterPro"/>
</dbReference>
<dbReference type="PANTHER" id="PTHR34772">
    <property type="entry name" value="RNA-BINDING PROTEIN HFQ"/>
    <property type="match status" value="1"/>
</dbReference>
<organism evidence="4 5">
    <name type="scientific">Paraburkholderia steynii</name>
    <dbReference type="NCBI Taxonomy" id="1245441"/>
    <lineage>
        <taxon>Bacteria</taxon>
        <taxon>Pseudomonadati</taxon>
        <taxon>Pseudomonadota</taxon>
        <taxon>Betaproteobacteria</taxon>
        <taxon>Burkholderiales</taxon>
        <taxon>Burkholderiaceae</taxon>
        <taxon>Paraburkholderia</taxon>
    </lineage>
</organism>
<dbReference type="GO" id="GO:0043487">
    <property type="term" value="P:regulation of RNA stability"/>
    <property type="evidence" value="ECO:0007669"/>
    <property type="project" value="TreeGrafter"/>
</dbReference>
<gene>
    <name evidence="4" type="ORF">BZM27_50735</name>
</gene>
<reference evidence="4 5" key="1">
    <citation type="submission" date="2017-02" db="EMBL/GenBank/DDBJ databases">
        <title>Paraburkholderia sophoroidis sp. nov. and Paraburkholderia steynii sp. nov. rhizobial symbionts of the fynbos legume Hypocalyptus sophoroides.</title>
        <authorList>
            <person name="Steenkamp E.T."/>
            <person name="Beukes C.W."/>
            <person name="Van Zyl E."/>
            <person name="Avontuur J."/>
            <person name="Chan W.Y."/>
            <person name="Hassen A."/>
            <person name="Palmer M."/>
            <person name="Mthombeni L."/>
            <person name="Phalane F."/>
            <person name="Sereme K."/>
            <person name="Venter S.N."/>
        </authorList>
    </citation>
    <scope>NUCLEOTIDE SEQUENCE [LARGE SCALE GENOMIC DNA]</scope>
    <source>
        <strain evidence="4 5">HC1.1ba</strain>
    </source>
</reference>
<dbReference type="PANTHER" id="PTHR34772:SF1">
    <property type="entry name" value="RNA-BINDING PROTEIN HFQ"/>
    <property type="match status" value="1"/>
</dbReference>
<dbReference type="NCBIfam" id="TIGR02383">
    <property type="entry name" value="Hfq"/>
    <property type="match status" value="1"/>
</dbReference>
<dbReference type="Proteomes" id="UP000294200">
    <property type="component" value="Unassembled WGS sequence"/>
</dbReference>
<evidence type="ECO:0000259" key="3">
    <source>
        <dbReference type="PROSITE" id="PS52002"/>
    </source>
</evidence>
<keyword evidence="5" id="KW-1185">Reference proteome</keyword>
<dbReference type="AlphaFoldDB" id="A0A4R0X453"/>
<keyword evidence="2" id="KW-0346">Stress response</keyword>
<evidence type="ECO:0000313" key="5">
    <source>
        <dbReference type="Proteomes" id="UP000294200"/>
    </source>
</evidence>
<keyword evidence="1" id="KW-0694">RNA-binding</keyword>
<dbReference type="CDD" id="cd01716">
    <property type="entry name" value="Hfq"/>
    <property type="match status" value="1"/>
</dbReference>
<sequence>FLQMLVNDKTTVNVFLVNGIKLSGQLASFDQFVVLLRSGSAVQLVFKHAIATVIPVDGTPARAATERG</sequence>
<dbReference type="Pfam" id="PF17209">
    <property type="entry name" value="Hfq"/>
    <property type="match status" value="1"/>
</dbReference>
<evidence type="ECO:0000313" key="4">
    <source>
        <dbReference type="EMBL" id="TCG03145.1"/>
    </source>
</evidence>
<feature type="domain" description="Sm" evidence="3">
    <location>
        <begin position="1"/>
        <end position="59"/>
    </location>
</feature>
<dbReference type="SUPFAM" id="SSF50182">
    <property type="entry name" value="Sm-like ribonucleoproteins"/>
    <property type="match status" value="1"/>
</dbReference>
<dbReference type="InterPro" id="IPR010920">
    <property type="entry name" value="LSM_dom_sf"/>
</dbReference>
<evidence type="ECO:0000256" key="2">
    <source>
        <dbReference type="ARBA" id="ARBA00023016"/>
    </source>
</evidence>
<dbReference type="Gene3D" id="2.30.30.100">
    <property type="match status" value="1"/>
</dbReference>